<dbReference type="OrthoDB" id="419333at2759"/>
<feature type="chain" id="PRO_5005187975" evidence="1">
    <location>
        <begin position="20"/>
        <end position="387"/>
    </location>
</feature>
<name>A0A0G4EPU3_VITBC</name>
<dbReference type="OMA" id="TFPYIHY"/>
<dbReference type="PhylomeDB" id="A0A0G4EPU3"/>
<dbReference type="GO" id="GO:0005739">
    <property type="term" value="C:mitochondrion"/>
    <property type="evidence" value="ECO:0007669"/>
    <property type="project" value="TreeGrafter"/>
</dbReference>
<gene>
    <name evidence="2" type="ORF">Vbra_1509</name>
</gene>
<dbReference type="PANTHER" id="PTHR31296">
    <property type="entry name" value="UPF0565 PROTEIN C2ORF69"/>
    <property type="match status" value="1"/>
</dbReference>
<dbReference type="InParanoid" id="A0A0G4EPU3"/>
<reference evidence="2 3" key="1">
    <citation type="submission" date="2014-11" db="EMBL/GenBank/DDBJ databases">
        <authorList>
            <person name="Zhu J."/>
            <person name="Qi W."/>
            <person name="Song R."/>
        </authorList>
    </citation>
    <scope>NUCLEOTIDE SEQUENCE [LARGE SCALE GENOMIC DNA]</scope>
</reference>
<accession>A0A0G4EPU3</accession>
<sequence length="387" mass="42885">MSFSPFLLLILLAFNVAHAWRHGAPITLPILRRRIGIDPLKEDKMVLTFGVFQVEGLPGLQNWLLYKPPVARPKPSSKCVLFFPGDISDFAGSCRMGPYSIEALAWVVAQRFQPDDHLVVVRAQSFNDMFAVYSNFLPVDHTGSPTTQPPNHSAVTHLQRLLANLDRHIRTPATPSFSCAGSSCSRNDDENGAWGTQCVPLRDCCDGDGLASRHDDMNGDDMALAARPMTLVGFSKGGVVLNALMREGGRGDFWSRVDAVHFVDAGLNTRGVFPLTSKELETLRQHVSGSFAVYLHGTPRQLSDKARPWIGEEFRDFFQRGRASGIRFVSLEYLKKTPATLNSHFEALRVFATNETQAANNPFLNGPHTPNGRCFFDEWMHQSLAGS</sequence>
<evidence type="ECO:0000313" key="2">
    <source>
        <dbReference type="EMBL" id="CEL99593.1"/>
    </source>
</evidence>
<dbReference type="Pfam" id="PF10561">
    <property type="entry name" value="C2orf69"/>
    <property type="match status" value="1"/>
</dbReference>
<proteinExistence type="predicted"/>
<protein>
    <submittedName>
        <fullName evidence="2">Uncharacterized protein</fullName>
    </submittedName>
</protein>
<dbReference type="VEuPathDB" id="CryptoDB:Vbra_1509"/>
<feature type="signal peptide" evidence="1">
    <location>
        <begin position="1"/>
        <end position="19"/>
    </location>
</feature>
<evidence type="ECO:0000313" key="3">
    <source>
        <dbReference type="Proteomes" id="UP000041254"/>
    </source>
</evidence>
<dbReference type="InterPro" id="IPR018881">
    <property type="entry name" value="C2orf69_mit"/>
</dbReference>
<dbReference type="AlphaFoldDB" id="A0A0G4EPU3"/>
<evidence type="ECO:0000256" key="1">
    <source>
        <dbReference type="SAM" id="SignalP"/>
    </source>
</evidence>
<dbReference type="Proteomes" id="UP000041254">
    <property type="component" value="Unassembled WGS sequence"/>
</dbReference>
<keyword evidence="1" id="KW-0732">Signal</keyword>
<organism evidence="2 3">
    <name type="scientific">Vitrella brassicaformis (strain CCMP3155)</name>
    <dbReference type="NCBI Taxonomy" id="1169540"/>
    <lineage>
        <taxon>Eukaryota</taxon>
        <taxon>Sar</taxon>
        <taxon>Alveolata</taxon>
        <taxon>Colpodellida</taxon>
        <taxon>Vitrellaceae</taxon>
        <taxon>Vitrella</taxon>
    </lineage>
</organism>
<keyword evidence="3" id="KW-1185">Reference proteome</keyword>
<dbReference type="PANTHER" id="PTHR31296:SF1">
    <property type="entry name" value="MITOCHONDRIAL PROTEIN C2ORF69"/>
    <property type="match status" value="1"/>
</dbReference>
<dbReference type="STRING" id="1169540.A0A0G4EPU3"/>
<dbReference type="EMBL" id="CDMY01000284">
    <property type="protein sequence ID" value="CEL99593.1"/>
    <property type="molecule type" value="Genomic_DNA"/>
</dbReference>